<evidence type="ECO:0000259" key="9">
    <source>
        <dbReference type="Pfam" id="PF01728"/>
    </source>
</evidence>
<evidence type="ECO:0000313" key="10">
    <source>
        <dbReference type="EMBL" id="KXS19125.1"/>
    </source>
</evidence>
<dbReference type="OrthoDB" id="20105at2759"/>
<organism evidence="10 11">
    <name type="scientific">Gonapodya prolifera (strain JEL478)</name>
    <name type="common">Monoblepharis prolifera</name>
    <dbReference type="NCBI Taxonomy" id="1344416"/>
    <lineage>
        <taxon>Eukaryota</taxon>
        <taxon>Fungi</taxon>
        <taxon>Fungi incertae sedis</taxon>
        <taxon>Chytridiomycota</taxon>
        <taxon>Chytridiomycota incertae sedis</taxon>
        <taxon>Monoblepharidomycetes</taxon>
        <taxon>Monoblepharidales</taxon>
        <taxon>Gonapodyaceae</taxon>
        <taxon>Gonapodya</taxon>
    </lineage>
</organism>
<evidence type="ECO:0000256" key="5">
    <source>
        <dbReference type="ARBA" id="ARBA00022691"/>
    </source>
</evidence>
<reference evidence="10 11" key="1">
    <citation type="journal article" date="2015" name="Genome Biol. Evol.">
        <title>Phylogenomic analyses indicate that early fungi evolved digesting cell walls of algal ancestors of land plants.</title>
        <authorList>
            <person name="Chang Y."/>
            <person name="Wang S."/>
            <person name="Sekimoto S."/>
            <person name="Aerts A.L."/>
            <person name="Choi C."/>
            <person name="Clum A."/>
            <person name="LaButti K.M."/>
            <person name="Lindquist E.A."/>
            <person name="Yee Ngan C."/>
            <person name="Ohm R.A."/>
            <person name="Salamov A.A."/>
            <person name="Grigoriev I.V."/>
            <person name="Spatafora J.W."/>
            <person name="Berbee M.L."/>
        </authorList>
    </citation>
    <scope>NUCLEOTIDE SEQUENCE [LARGE SCALE GENOMIC DNA]</scope>
    <source>
        <strain evidence="10 11">JEL478</strain>
    </source>
</reference>
<evidence type="ECO:0000313" key="11">
    <source>
        <dbReference type="Proteomes" id="UP000070544"/>
    </source>
</evidence>
<feature type="domain" description="Ribosomal RNA methyltransferase FtsJ" evidence="9">
    <location>
        <begin position="71"/>
        <end position="315"/>
    </location>
</feature>
<feature type="region of interest" description="Disordered" evidence="8">
    <location>
        <begin position="189"/>
        <end position="218"/>
    </location>
</feature>
<dbReference type="STRING" id="1344416.A0A139ARK6"/>
<dbReference type="GO" id="GO:0008650">
    <property type="term" value="F:rRNA (uridine-2'-O-)-methyltransferase activity"/>
    <property type="evidence" value="ECO:0007669"/>
    <property type="project" value="TreeGrafter"/>
</dbReference>
<dbReference type="Proteomes" id="UP000070544">
    <property type="component" value="Unassembled WGS sequence"/>
</dbReference>
<dbReference type="InterPro" id="IPR029063">
    <property type="entry name" value="SAM-dependent_MTases_sf"/>
</dbReference>
<dbReference type="PIRSF" id="PIRSF005461">
    <property type="entry name" value="23S_rRNA_mtase"/>
    <property type="match status" value="1"/>
</dbReference>
<dbReference type="SUPFAM" id="SSF53335">
    <property type="entry name" value="S-adenosyl-L-methionine-dependent methyltransferases"/>
    <property type="match status" value="1"/>
</dbReference>
<evidence type="ECO:0000256" key="7">
    <source>
        <dbReference type="PIRSR" id="PIRSR005461-1"/>
    </source>
</evidence>
<proteinExistence type="inferred from homology"/>
<evidence type="ECO:0000256" key="3">
    <source>
        <dbReference type="ARBA" id="ARBA00022603"/>
    </source>
</evidence>
<dbReference type="Pfam" id="PF01728">
    <property type="entry name" value="FtsJ"/>
    <property type="match status" value="1"/>
</dbReference>
<keyword evidence="5 7" id="KW-0949">S-adenosyl-L-methionine</keyword>
<keyword evidence="11" id="KW-1185">Reference proteome</keyword>
<keyword evidence="2" id="KW-0698">rRNA processing</keyword>
<evidence type="ECO:0000256" key="8">
    <source>
        <dbReference type="SAM" id="MobiDB-lite"/>
    </source>
</evidence>
<protein>
    <recommendedName>
        <fullName evidence="6">rRNA methyltransferase 2, mitochondrial</fullName>
    </recommendedName>
</protein>
<dbReference type="EMBL" id="KQ965739">
    <property type="protein sequence ID" value="KXS19125.1"/>
    <property type="molecule type" value="Genomic_DNA"/>
</dbReference>
<dbReference type="HAMAP" id="MF_01547">
    <property type="entry name" value="RNA_methyltr_E"/>
    <property type="match status" value="1"/>
</dbReference>
<evidence type="ECO:0000256" key="4">
    <source>
        <dbReference type="ARBA" id="ARBA00022679"/>
    </source>
</evidence>
<dbReference type="InterPro" id="IPR050082">
    <property type="entry name" value="RNA_methyltr_RlmE"/>
</dbReference>
<evidence type="ECO:0000256" key="6">
    <source>
        <dbReference type="ARBA" id="ARBA00041184"/>
    </source>
</evidence>
<comment type="similarity">
    <text evidence="1">Belongs to the class I-like SAM-binding methyltransferase superfamily. RNA methyltransferase RlmE family.</text>
</comment>
<dbReference type="InterPro" id="IPR015507">
    <property type="entry name" value="rRNA-MeTfrase_E"/>
</dbReference>
<dbReference type="OMA" id="HRQTDHL"/>
<dbReference type="Gene3D" id="3.40.50.150">
    <property type="entry name" value="Vaccinia Virus protein VP39"/>
    <property type="match status" value="1"/>
</dbReference>
<dbReference type="PANTHER" id="PTHR10920">
    <property type="entry name" value="RIBOSOMAL RNA METHYLTRANSFERASE"/>
    <property type="match status" value="1"/>
</dbReference>
<keyword evidence="4 10" id="KW-0808">Transferase</keyword>
<sequence>MRFGACAVVPNSAAYLLLRGSHQIGPRLVPTTLHPPTPLAPKSIRLASSKSSAQWADRQSRDPYVKKRGKYRSRAAFKLKDIVDMYMHTNRGDPGFHVDAAKRAPLLKKGMIVVDCGAAPGGWSQVAAELVINPLLPLSHPDNGHVVSIDLLPLTPPDPIPGTTFLQRDMTSHETLDLVREVVRQHTRTGVEVEAGAQDTEAASSPPKGGTKTKNNLQPQGVVNAVISDMAPNISGVRTADTARSVELCQAALEVALELLTRDPFKMSLFICKSFGGPDEKDFVLLLRSLFYTVHRRVPPATRKDSSESYLVCVGLKAKAKLTFNS</sequence>
<dbReference type="InterPro" id="IPR002877">
    <property type="entry name" value="RNA_MeTrfase_FtsJ_dom"/>
</dbReference>
<dbReference type="PANTHER" id="PTHR10920:SF18">
    <property type="entry name" value="RRNA METHYLTRANSFERASE 2, MITOCHONDRIAL"/>
    <property type="match status" value="1"/>
</dbReference>
<name>A0A139ARK6_GONPJ</name>
<dbReference type="AlphaFoldDB" id="A0A139ARK6"/>
<feature type="active site" description="Proton acceptor" evidence="7">
    <location>
        <position position="273"/>
    </location>
</feature>
<accession>A0A139ARK6</accession>
<keyword evidence="3 10" id="KW-0489">Methyltransferase</keyword>
<evidence type="ECO:0000256" key="2">
    <source>
        <dbReference type="ARBA" id="ARBA00022552"/>
    </source>
</evidence>
<gene>
    <name evidence="10" type="ORF">M427DRAFT_152642</name>
</gene>
<evidence type="ECO:0000256" key="1">
    <source>
        <dbReference type="ARBA" id="ARBA00009258"/>
    </source>
</evidence>